<protein>
    <submittedName>
        <fullName evidence="1">Uncharacterized protein</fullName>
    </submittedName>
</protein>
<name>A0A7S0M1E5_9CRYP</name>
<reference evidence="1" key="1">
    <citation type="submission" date="2021-01" db="EMBL/GenBank/DDBJ databases">
        <authorList>
            <person name="Corre E."/>
            <person name="Pelletier E."/>
            <person name="Niang G."/>
            <person name="Scheremetjew M."/>
            <person name="Finn R."/>
            <person name="Kale V."/>
            <person name="Holt S."/>
            <person name="Cochrane G."/>
            <person name="Meng A."/>
            <person name="Brown T."/>
            <person name="Cohen L."/>
        </authorList>
    </citation>
    <scope>NUCLEOTIDE SEQUENCE</scope>
    <source>
        <strain evidence="1">CCAP979/52</strain>
    </source>
</reference>
<dbReference type="EMBL" id="HBEZ01011391">
    <property type="protein sequence ID" value="CAD8628576.1"/>
    <property type="molecule type" value="Transcribed_RNA"/>
</dbReference>
<accession>A0A7S0M1E5</accession>
<sequence length="145" mass="16029">MDVSKIEEIYESVLLVLEAGTAAAKLTIKATIAACLGGLDGGIIGWLASWAIGKVIDAVLDLEAKALSIALRCEYMYRFRKSTYENARRAWNLTNKCSKCRCIGHNKQNHSSDIDDFLMRNRLLSYVKDAEELAGEVEVDASDLI</sequence>
<evidence type="ECO:0000313" key="1">
    <source>
        <dbReference type="EMBL" id="CAD8628576.1"/>
    </source>
</evidence>
<proteinExistence type="predicted"/>
<organism evidence="1">
    <name type="scientific">Cryptomonas curvata</name>
    <dbReference type="NCBI Taxonomy" id="233186"/>
    <lineage>
        <taxon>Eukaryota</taxon>
        <taxon>Cryptophyceae</taxon>
        <taxon>Cryptomonadales</taxon>
        <taxon>Cryptomonadaceae</taxon>
        <taxon>Cryptomonas</taxon>
    </lineage>
</organism>
<dbReference type="AlphaFoldDB" id="A0A7S0M1E5"/>
<gene>
    <name evidence="1" type="ORF">CCUR1050_LOCUS6255</name>
</gene>